<evidence type="ECO:0000259" key="11">
    <source>
        <dbReference type="PROSITE" id="PS50109"/>
    </source>
</evidence>
<evidence type="ECO:0000256" key="6">
    <source>
        <dbReference type="ARBA" id="ARBA00022679"/>
    </source>
</evidence>
<dbReference type="InterPro" id="IPR036890">
    <property type="entry name" value="HATPase_C_sf"/>
</dbReference>
<dbReference type="CDD" id="cd00082">
    <property type="entry name" value="HisKA"/>
    <property type="match status" value="1"/>
</dbReference>
<feature type="transmembrane region" description="Helical" evidence="10">
    <location>
        <begin position="183"/>
        <end position="201"/>
    </location>
</feature>
<keyword evidence="7" id="KW-0547">Nucleotide-binding</keyword>
<keyword evidence="8" id="KW-0418">Kinase</keyword>
<evidence type="ECO:0000256" key="3">
    <source>
        <dbReference type="ARBA" id="ARBA00012438"/>
    </source>
</evidence>
<dbReference type="PROSITE" id="PS50109">
    <property type="entry name" value="HIS_KIN"/>
    <property type="match status" value="1"/>
</dbReference>
<evidence type="ECO:0000256" key="9">
    <source>
        <dbReference type="ARBA" id="ARBA00022840"/>
    </source>
</evidence>
<accession>A0ABT1VZZ5</accession>
<evidence type="ECO:0000256" key="8">
    <source>
        <dbReference type="ARBA" id="ARBA00022777"/>
    </source>
</evidence>
<dbReference type="PRINTS" id="PR00344">
    <property type="entry name" value="BCTRLSENSOR"/>
</dbReference>
<evidence type="ECO:0000256" key="5">
    <source>
        <dbReference type="ARBA" id="ARBA00022553"/>
    </source>
</evidence>
<dbReference type="Proteomes" id="UP001524547">
    <property type="component" value="Unassembled WGS sequence"/>
</dbReference>
<dbReference type="SUPFAM" id="SSF55874">
    <property type="entry name" value="ATPase domain of HSP90 chaperone/DNA topoisomerase II/histidine kinase"/>
    <property type="match status" value="1"/>
</dbReference>
<sequence length="463" mass="49658">MRHPGRGLGRSLGRGLGRGLGPGLWRGPGLFLWPRGLVGRVTLVLLAAVLLEFTGSTVFYEQAETYTADDARIAHKAEQLATDLQLLTATAPARRAETARLMSVSDLHLEWDPASRLPLTPPEMLPLQARFAAQLREFGQEGLQLTSTPRPGDVAGALPLPDGTVLRFVSRGLMSRHPVTRGLLSAAVLAGCVLLAAAMLVRTLSQPLRLLARAADAIGRGPPVPVSEAGPREVRDLARAMNAMQDRIGRLIADRTEALAAVSHDLRTPLSRLRLRAGFLEDSDIQTAIEADVDEMESMVVSVLAYLAGEDDPEPRRNLDLAALLATLVDDAADAGRDARYEGPDHASMHGRPLALKRVFGNLISNALAYAGNVRVSLREEGAGLSVRVEDDGPGIPPAELDRVLTPFYRVEGSRSRATGGLGLGLAIVQREVQRENGVLRLSNRPEGGLRAEIVFKAGRPPS</sequence>
<dbReference type="InterPro" id="IPR004358">
    <property type="entry name" value="Sig_transdc_His_kin-like_C"/>
</dbReference>
<name>A0ABT1VZZ5_9PROT</name>
<evidence type="ECO:0000256" key="1">
    <source>
        <dbReference type="ARBA" id="ARBA00000085"/>
    </source>
</evidence>
<reference evidence="13 14" key="1">
    <citation type="submission" date="2022-06" db="EMBL/GenBank/DDBJ databases">
        <title>Rhizosaccharibacter gen. nov. sp. nov. KSS12, endophytic bacteria isolated from sugarcane.</title>
        <authorList>
            <person name="Pitiwittayakul N."/>
        </authorList>
    </citation>
    <scope>NUCLEOTIDE SEQUENCE [LARGE SCALE GENOMIC DNA]</scope>
    <source>
        <strain evidence="13 14">KSS12</strain>
    </source>
</reference>
<dbReference type="GO" id="GO:0005524">
    <property type="term" value="F:ATP binding"/>
    <property type="evidence" value="ECO:0007669"/>
    <property type="project" value="UniProtKB-KW"/>
</dbReference>
<dbReference type="RefSeq" id="WP_422920664.1">
    <property type="nucleotide sequence ID" value="NZ_JAMZEJ010000008.1"/>
</dbReference>
<dbReference type="CDD" id="cd00075">
    <property type="entry name" value="HATPase"/>
    <property type="match status" value="1"/>
</dbReference>
<dbReference type="SMART" id="SM00304">
    <property type="entry name" value="HAMP"/>
    <property type="match status" value="1"/>
</dbReference>
<keyword evidence="10" id="KW-0812">Transmembrane</keyword>
<dbReference type="Gene3D" id="3.30.565.10">
    <property type="entry name" value="Histidine kinase-like ATPase, C-terminal domain"/>
    <property type="match status" value="1"/>
</dbReference>
<dbReference type="PANTHER" id="PTHR44936:SF10">
    <property type="entry name" value="SENSOR PROTEIN RSTB"/>
    <property type="match status" value="1"/>
</dbReference>
<dbReference type="InterPro" id="IPR050980">
    <property type="entry name" value="2C_sensor_his_kinase"/>
</dbReference>
<dbReference type="PANTHER" id="PTHR44936">
    <property type="entry name" value="SENSOR PROTEIN CREC"/>
    <property type="match status" value="1"/>
</dbReference>
<dbReference type="InterPro" id="IPR003660">
    <property type="entry name" value="HAMP_dom"/>
</dbReference>
<feature type="domain" description="HAMP" evidence="12">
    <location>
        <begin position="202"/>
        <end position="253"/>
    </location>
</feature>
<keyword evidence="9 13" id="KW-0067">ATP-binding</keyword>
<evidence type="ECO:0000256" key="2">
    <source>
        <dbReference type="ARBA" id="ARBA00004651"/>
    </source>
</evidence>
<dbReference type="SMART" id="SM00387">
    <property type="entry name" value="HATPase_c"/>
    <property type="match status" value="1"/>
</dbReference>
<evidence type="ECO:0000259" key="12">
    <source>
        <dbReference type="PROSITE" id="PS50885"/>
    </source>
</evidence>
<keyword evidence="5" id="KW-0597">Phosphoprotein</keyword>
<dbReference type="SUPFAM" id="SSF47384">
    <property type="entry name" value="Homodimeric domain of signal transducing histidine kinase"/>
    <property type="match status" value="1"/>
</dbReference>
<evidence type="ECO:0000256" key="10">
    <source>
        <dbReference type="SAM" id="Phobius"/>
    </source>
</evidence>
<dbReference type="Pfam" id="PF00672">
    <property type="entry name" value="HAMP"/>
    <property type="match status" value="1"/>
</dbReference>
<dbReference type="CDD" id="cd06225">
    <property type="entry name" value="HAMP"/>
    <property type="match status" value="1"/>
</dbReference>
<dbReference type="InterPro" id="IPR003661">
    <property type="entry name" value="HisK_dim/P_dom"/>
</dbReference>
<feature type="domain" description="Histidine kinase" evidence="11">
    <location>
        <begin position="261"/>
        <end position="460"/>
    </location>
</feature>
<evidence type="ECO:0000256" key="7">
    <source>
        <dbReference type="ARBA" id="ARBA00022741"/>
    </source>
</evidence>
<keyword evidence="10" id="KW-1133">Transmembrane helix</keyword>
<dbReference type="EMBL" id="JAMZEJ010000008">
    <property type="protein sequence ID" value="MCQ8241916.1"/>
    <property type="molecule type" value="Genomic_DNA"/>
</dbReference>
<dbReference type="EC" id="2.7.13.3" evidence="3"/>
<organism evidence="13 14">
    <name type="scientific">Rhizosaccharibacter radicis</name>
    <dbReference type="NCBI Taxonomy" id="2782605"/>
    <lineage>
        <taxon>Bacteria</taxon>
        <taxon>Pseudomonadati</taxon>
        <taxon>Pseudomonadota</taxon>
        <taxon>Alphaproteobacteria</taxon>
        <taxon>Acetobacterales</taxon>
        <taxon>Acetobacteraceae</taxon>
        <taxon>Rhizosaccharibacter</taxon>
    </lineage>
</organism>
<dbReference type="PROSITE" id="PS50885">
    <property type="entry name" value="HAMP"/>
    <property type="match status" value="1"/>
</dbReference>
<dbReference type="InterPro" id="IPR036097">
    <property type="entry name" value="HisK_dim/P_sf"/>
</dbReference>
<comment type="subcellular location">
    <subcellularLocation>
        <location evidence="2">Cell membrane</location>
        <topology evidence="2">Multi-pass membrane protein</topology>
    </subcellularLocation>
</comment>
<keyword evidence="10" id="KW-0472">Membrane</keyword>
<dbReference type="InterPro" id="IPR003594">
    <property type="entry name" value="HATPase_dom"/>
</dbReference>
<keyword evidence="4" id="KW-1003">Cell membrane</keyword>
<protein>
    <recommendedName>
        <fullName evidence="3">histidine kinase</fullName>
        <ecNumber evidence="3">2.7.13.3</ecNumber>
    </recommendedName>
</protein>
<keyword evidence="6" id="KW-0808">Transferase</keyword>
<evidence type="ECO:0000313" key="14">
    <source>
        <dbReference type="Proteomes" id="UP001524547"/>
    </source>
</evidence>
<gene>
    <name evidence="13" type="ORF">NFI88_13840</name>
</gene>
<comment type="catalytic activity">
    <reaction evidence="1">
        <text>ATP + protein L-histidine = ADP + protein N-phospho-L-histidine.</text>
        <dbReference type="EC" id="2.7.13.3"/>
    </reaction>
</comment>
<dbReference type="Pfam" id="PF02518">
    <property type="entry name" value="HATPase_c"/>
    <property type="match status" value="1"/>
</dbReference>
<dbReference type="Gene3D" id="1.10.287.130">
    <property type="match status" value="1"/>
</dbReference>
<proteinExistence type="predicted"/>
<dbReference type="SMART" id="SM00388">
    <property type="entry name" value="HisKA"/>
    <property type="match status" value="1"/>
</dbReference>
<comment type="caution">
    <text evidence="13">The sequence shown here is derived from an EMBL/GenBank/DDBJ whole genome shotgun (WGS) entry which is preliminary data.</text>
</comment>
<evidence type="ECO:0000256" key="4">
    <source>
        <dbReference type="ARBA" id="ARBA00022475"/>
    </source>
</evidence>
<dbReference type="InterPro" id="IPR005467">
    <property type="entry name" value="His_kinase_dom"/>
</dbReference>
<dbReference type="Pfam" id="PF00512">
    <property type="entry name" value="HisKA"/>
    <property type="match status" value="1"/>
</dbReference>
<evidence type="ECO:0000313" key="13">
    <source>
        <dbReference type="EMBL" id="MCQ8241916.1"/>
    </source>
</evidence>
<keyword evidence="14" id="KW-1185">Reference proteome</keyword>